<organism evidence="3 4">
    <name type="scientific">Folsomia candida</name>
    <name type="common">Springtail</name>
    <dbReference type="NCBI Taxonomy" id="158441"/>
    <lineage>
        <taxon>Eukaryota</taxon>
        <taxon>Metazoa</taxon>
        <taxon>Ecdysozoa</taxon>
        <taxon>Arthropoda</taxon>
        <taxon>Hexapoda</taxon>
        <taxon>Collembola</taxon>
        <taxon>Entomobryomorpha</taxon>
        <taxon>Isotomoidea</taxon>
        <taxon>Isotomidae</taxon>
        <taxon>Proisotominae</taxon>
        <taxon>Folsomia</taxon>
    </lineage>
</organism>
<dbReference type="InterPro" id="IPR014811">
    <property type="entry name" value="ArgoL1"/>
</dbReference>
<proteinExistence type="predicted"/>
<name>A0A226E703_FOLCA</name>
<gene>
    <name evidence="3" type="ORF">Fcan01_12235</name>
</gene>
<dbReference type="InterPro" id="IPR003165">
    <property type="entry name" value="Piwi"/>
</dbReference>
<dbReference type="PROSITE" id="PS50821">
    <property type="entry name" value="PAZ"/>
    <property type="match status" value="1"/>
</dbReference>
<dbReference type="InterPro" id="IPR012337">
    <property type="entry name" value="RNaseH-like_sf"/>
</dbReference>
<dbReference type="Pfam" id="PF08699">
    <property type="entry name" value="ArgoL1"/>
    <property type="match status" value="1"/>
</dbReference>
<dbReference type="OrthoDB" id="10252740at2759"/>
<dbReference type="InterPro" id="IPR036397">
    <property type="entry name" value="RNaseH_sf"/>
</dbReference>
<accession>A0A226E703</accession>
<dbReference type="CDD" id="cd02846">
    <property type="entry name" value="PAZ_argonaute_like"/>
    <property type="match status" value="1"/>
</dbReference>
<keyword evidence="4" id="KW-1185">Reference proteome</keyword>
<protein>
    <submittedName>
        <fullName evidence="3">Protein argonaute-2</fullName>
    </submittedName>
</protein>
<dbReference type="EMBL" id="LNIX01000006">
    <property type="protein sequence ID" value="OXA53100.1"/>
    <property type="molecule type" value="Genomic_DNA"/>
</dbReference>
<dbReference type="PANTHER" id="PTHR22891">
    <property type="entry name" value="EUKARYOTIC TRANSLATION INITIATION FACTOR 2C"/>
    <property type="match status" value="1"/>
</dbReference>
<dbReference type="GO" id="GO:0003723">
    <property type="term" value="F:RNA binding"/>
    <property type="evidence" value="ECO:0007669"/>
    <property type="project" value="InterPro"/>
</dbReference>
<sequence length="938" mass="106383">MADRVKELTKQMDDVRMSLPVKKRSYLPLSPTTEARPLRVKGEPRLDVEKISIVVNHYPVTFERNFPQTLYHYDAVIENVEIISSDPTAAAAAKKRKDAQVLKAAKEGREMAGLPDRMLPIIWKEFETQCQATLRAMTPFDGKKNVYTARRLELSNGDAFTATFDMDDPDDPDKRRRFRVTIKLVATVATNSVIEFLGSGLERGKQVVQPQDVIQGLDVALRHPPSMHFISCNRSFFNPFPQNRHPLDSMLELLHGHYQSLCLGSENTATLNIDLATKAFYKQTPLAEFARSVLKLHKDDSLDLVCWDDRTIDVVSEALRGKLIKYGTGRCNQKGVYEKYHQFTANGLILRSAENYEFNMTDEKGITRSINIVQYMQKFKNTTIRFPKWPVVHIGNKNMTNYVPLELCMIITQPYRGKMEPKLTSAMIKGAAIEPVARFKAIDQARKGSKFETSAVMSEFGMSIGQTPIVIRDASVIPPPTVKTLASNGAEVNARMTFKEGKWNFKDSGNEPSKKFLQAATLPKWMILDCDGILNDEIIAENFVKKLIELGESLGMKGFRTPGKPRPKIKCYTEATFHPGKIVGTDNKLKRINRAFEIIKGMHYELVIVVLPSDGKDYAFIKAEADVVFGILTACIKSSNVRDMNNQKIGNYLLKLNSKLSGTNFSIQQLNELYFRERTMILGADVTHPSPNSMAPSIAAVTASFNMSCMGYSMHIQPQKSRQELIKNMGDILQKQLTKFFETNRAYPTRILMFRDGVSEGYFDEVKAEEYAQMRDVCELTSEKFGIPKIKITFVIVKKRHHTRFQPTNATDGVGKFYNIPPGTVVDTKIVHPSEREFFLNSHVGIQGTSKPTRYHVIHDDTNFTMGDLQKITYYLCYAFVRCTQPVSYPAATYYARLAAYRPRHLLEREGENADLVDLAEKLTIHPDLAKRYPMFFV</sequence>
<dbReference type="Gene3D" id="3.40.50.2300">
    <property type="match status" value="1"/>
</dbReference>
<dbReference type="InterPro" id="IPR032474">
    <property type="entry name" value="Argonaute_N"/>
</dbReference>
<dbReference type="Gene3D" id="2.170.260.10">
    <property type="entry name" value="paz domain"/>
    <property type="match status" value="1"/>
</dbReference>
<feature type="domain" description="Piwi" evidence="2">
    <location>
        <begin position="606"/>
        <end position="908"/>
    </location>
</feature>
<dbReference type="InterPro" id="IPR036085">
    <property type="entry name" value="PAZ_dom_sf"/>
</dbReference>
<dbReference type="Pfam" id="PF02171">
    <property type="entry name" value="Piwi"/>
    <property type="match status" value="1"/>
</dbReference>
<reference evidence="3 4" key="1">
    <citation type="submission" date="2015-12" db="EMBL/GenBank/DDBJ databases">
        <title>The genome of Folsomia candida.</title>
        <authorList>
            <person name="Faddeeva A."/>
            <person name="Derks M.F."/>
            <person name="Anvar Y."/>
            <person name="Smit S."/>
            <person name="Van Straalen N."/>
            <person name="Roelofs D."/>
        </authorList>
    </citation>
    <scope>NUCLEOTIDE SEQUENCE [LARGE SCALE GENOMIC DNA]</scope>
    <source>
        <strain evidence="3 4">VU population</strain>
        <tissue evidence="3">Whole body</tissue>
    </source>
</reference>
<evidence type="ECO:0000259" key="2">
    <source>
        <dbReference type="PROSITE" id="PS50822"/>
    </source>
</evidence>
<dbReference type="Proteomes" id="UP000198287">
    <property type="component" value="Unassembled WGS sequence"/>
</dbReference>
<dbReference type="SUPFAM" id="SSF101690">
    <property type="entry name" value="PAZ domain"/>
    <property type="match status" value="1"/>
</dbReference>
<dbReference type="OMA" id="FRERTMI"/>
<evidence type="ECO:0000313" key="4">
    <source>
        <dbReference type="Proteomes" id="UP000198287"/>
    </source>
</evidence>
<dbReference type="SUPFAM" id="SSF53098">
    <property type="entry name" value="Ribonuclease H-like"/>
    <property type="match status" value="1"/>
</dbReference>
<dbReference type="STRING" id="158441.A0A226E703"/>
<feature type="domain" description="PAZ" evidence="1">
    <location>
        <begin position="300"/>
        <end position="412"/>
    </location>
</feature>
<dbReference type="Gene3D" id="3.30.420.10">
    <property type="entry name" value="Ribonuclease H-like superfamily/Ribonuclease H"/>
    <property type="match status" value="1"/>
</dbReference>
<dbReference type="AlphaFoldDB" id="A0A226E703"/>
<evidence type="ECO:0000313" key="3">
    <source>
        <dbReference type="EMBL" id="OXA53100.1"/>
    </source>
</evidence>
<dbReference type="Pfam" id="PF16486">
    <property type="entry name" value="ArgoN"/>
    <property type="match status" value="1"/>
</dbReference>
<dbReference type="PROSITE" id="PS50822">
    <property type="entry name" value="PIWI"/>
    <property type="match status" value="1"/>
</dbReference>
<dbReference type="GO" id="GO:0034587">
    <property type="term" value="P:piRNA processing"/>
    <property type="evidence" value="ECO:0007669"/>
    <property type="project" value="UniProtKB-ARBA"/>
</dbReference>
<dbReference type="InterPro" id="IPR003100">
    <property type="entry name" value="PAZ_dom"/>
</dbReference>
<evidence type="ECO:0000259" key="1">
    <source>
        <dbReference type="PROSITE" id="PS50821"/>
    </source>
</evidence>
<dbReference type="SMART" id="SM00950">
    <property type="entry name" value="Piwi"/>
    <property type="match status" value="1"/>
</dbReference>
<comment type="caution">
    <text evidence="3">The sequence shown here is derived from an EMBL/GenBank/DDBJ whole genome shotgun (WGS) entry which is preliminary data.</text>
</comment>
<dbReference type="Pfam" id="PF02170">
    <property type="entry name" value="PAZ"/>
    <property type="match status" value="1"/>
</dbReference>